<feature type="domain" description="Pyrroline-5-carboxylate reductase catalytic N-terminal" evidence="3">
    <location>
        <begin position="43"/>
        <end position="133"/>
    </location>
</feature>
<dbReference type="EC" id="1.5.1.2" evidence="4"/>
<keyword evidence="1 4" id="KW-0560">Oxidoreductase</keyword>
<dbReference type="SUPFAM" id="SSF51735">
    <property type="entry name" value="NAD(P)-binding Rossmann-fold domains"/>
    <property type="match status" value="1"/>
</dbReference>
<dbReference type="InterPro" id="IPR051267">
    <property type="entry name" value="STEAP_metalloreductase"/>
</dbReference>
<dbReference type="PANTHER" id="PTHR14239:SF10">
    <property type="entry name" value="REDUCTASE"/>
    <property type="match status" value="1"/>
</dbReference>
<evidence type="ECO:0000256" key="2">
    <source>
        <dbReference type="SAM" id="SignalP"/>
    </source>
</evidence>
<evidence type="ECO:0000256" key="1">
    <source>
        <dbReference type="ARBA" id="ARBA00023002"/>
    </source>
</evidence>
<dbReference type="PANTHER" id="PTHR14239">
    <property type="entry name" value="DUDULIN-RELATED"/>
    <property type="match status" value="1"/>
</dbReference>
<organism evidence="4">
    <name type="scientific">Methylobacterium bullatum</name>
    <dbReference type="NCBI Taxonomy" id="570505"/>
    <lineage>
        <taxon>Bacteria</taxon>
        <taxon>Pseudomonadati</taxon>
        <taxon>Pseudomonadota</taxon>
        <taxon>Alphaproteobacteria</taxon>
        <taxon>Hyphomicrobiales</taxon>
        <taxon>Methylobacteriaceae</taxon>
        <taxon>Methylobacterium</taxon>
    </lineage>
</organism>
<dbReference type="Pfam" id="PF03807">
    <property type="entry name" value="F420_oxidored"/>
    <property type="match status" value="1"/>
</dbReference>
<dbReference type="AlphaFoldDB" id="A0A679IXR1"/>
<reference evidence="4" key="1">
    <citation type="submission" date="2019-12" db="EMBL/GenBank/DDBJ databases">
        <authorList>
            <person name="Cremers G."/>
        </authorList>
    </citation>
    <scope>NUCLEOTIDE SEQUENCE</scope>
    <source>
        <strain evidence="4">Mbul1</strain>
    </source>
</reference>
<sequence length="249" mass="25356">MSTRSDVLNRRAVVALAGGFLAASSLLASPCPASAQARPQPVRIGIIGAGNIGGTIGGLWAKAGHEVMLSSRHPEELKGLIETLGPKAKAGSPAEAIAFGDVILVAVPYKAYPQLAQDHGAALKGKVVIDAGNATQARDGEVYGEVQANGIAAVSAKYLNGAKIVRAFNAANYKIFAKNAHREGGRMAIPIAGDDPGALAIAAQLVKDAGFDPVEVGPLAKADTFAMGSPGFGLDLTAEESRARLGVAR</sequence>
<dbReference type="GO" id="GO:0004735">
    <property type="term" value="F:pyrroline-5-carboxylate reductase activity"/>
    <property type="evidence" value="ECO:0007669"/>
    <property type="project" value="UniProtKB-EC"/>
</dbReference>
<accession>A0A679IXR1</accession>
<keyword evidence="2" id="KW-0732">Signal</keyword>
<dbReference type="Gene3D" id="3.40.50.720">
    <property type="entry name" value="NAD(P)-binding Rossmann-like Domain"/>
    <property type="match status" value="1"/>
</dbReference>
<gene>
    <name evidence="4" type="primary">proC_2</name>
    <name evidence="4" type="ORF">MBUL_03299</name>
</gene>
<feature type="signal peptide" evidence="2">
    <location>
        <begin position="1"/>
        <end position="28"/>
    </location>
</feature>
<dbReference type="PROSITE" id="PS51318">
    <property type="entry name" value="TAT"/>
    <property type="match status" value="1"/>
</dbReference>
<feature type="chain" id="PRO_5025565084" evidence="2">
    <location>
        <begin position="29"/>
        <end position="249"/>
    </location>
</feature>
<protein>
    <submittedName>
        <fullName evidence="4">Pyrroline-5-carboxylate reductase</fullName>
        <ecNumber evidence="4">1.5.1.2</ecNumber>
    </submittedName>
</protein>
<dbReference type="InterPro" id="IPR028939">
    <property type="entry name" value="P5C_Rdtase_cat_N"/>
</dbReference>
<dbReference type="InterPro" id="IPR006311">
    <property type="entry name" value="TAT_signal"/>
</dbReference>
<dbReference type="InterPro" id="IPR036291">
    <property type="entry name" value="NAD(P)-bd_dom_sf"/>
</dbReference>
<name>A0A679IXR1_9HYPH</name>
<evidence type="ECO:0000313" key="4">
    <source>
        <dbReference type="EMBL" id="CAA2105650.1"/>
    </source>
</evidence>
<proteinExistence type="predicted"/>
<evidence type="ECO:0000259" key="3">
    <source>
        <dbReference type="Pfam" id="PF03807"/>
    </source>
</evidence>
<dbReference type="EMBL" id="LR743504">
    <property type="protein sequence ID" value="CAA2105650.1"/>
    <property type="molecule type" value="Genomic_DNA"/>
</dbReference>